<dbReference type="RefSeq" id="WP_126139752.1">
    <property type="nucleotide sequence ID" value="NZ_RXHU01000011.1"/>
</dbReference>
<dbReference type="SUPFAM" id="SSF55729">
    <property type="entry name" value="Acyl-CoA N-acyltransferases (Nat)"/>
    <property type="match status" value="1"/>
</dbReference>
<accession>A0A430JJV3</accession>
<organism evidence="4 5">
    <name type="scientific">Paenibacillus whitsoniae</name>
    <dbReference type="NCBI Taxonomy" id="2496558"/>
    <lineage>
        <taxon>Bacteria</taxon>
        <taxon>Bacillati</taxon>
        <taxon>Bacillota</taxon>
        <taxon>Bacilli</taxon>
        <taxon>Bacillales</taxon>
        <taxon>Paenibacillaceae</taxon>
        <taxon>Paenibacillus</taxon>
    </lineage>
</organism>
<dbReference type="AlphaFoldDB" id="A0A430JJV3"/>
<name>A0A430JJV3_9BACL</name>
<dbReference type="InterPro" id="IPR016181">
    <property type="entry name" value="Acyl_CoA_acyltransferase"/>
</dbReference>
<evidence type="ECO:0000256" key="2">
    <source>
        <dbReference type="ARBA" id="ARBA00023315"/>
    </source>
</evidence>
<evidence type="ECO:0000313" key="4">
    <source>
        <dbReference type="EMBL" id="RTE11302.1"/>
    </source>
</evidence>
<proteinExistence type="predicted"/>
<dbReference type="InterPro" id="IPR050680">
    <property type="entry name" value="YpeA/RimI_acetyltransf"/>
</dbReference>
<keyword evidence="1 4" id="KW-0808">Transferase</keyword>
<dbReference type="Gene3D" id="3.40.630.30">
    <property type="match status" value="1"/>
</dbReference>
<evidence type="ECO:0000256" key="1">
    <source>
        <dbReference type="ARBA" id="ARBA00022679"/>
    </source>
</evidence>
<gene>
    <name evidence="4" type="ORF">EJQ19_03190</name>
</gene>
<reference evidence="4 5" key="1">
    <citation type="submission" date="2018-12" db="EMBL/GenBank/DDBJ databases">
        <title>Bacillus ochoae sp. nov., Paenibacillus whitsoniae sp. nov., Paenibacillus spiritus sp. nov. Isolated from the Mars Exploration Rover during spacecraft assembly.</title>
        <authorList>
            <person name="Seuylemezian A."/>
            <person name="Vaishampayan P."/>
        </authorList>
    </citation>
    <scope>NUCLEOTIDE SEQUENCE [LARGE SCALE GENOMIC DNA]</scope>
    <source>
        <strain evidence="4 5">MER 54</strain>
    </source>
</reference>
<comment type="caution">
    <text evidence="4">The sequence shown here is derived from an EMBL/GenBank/DDBJ whole genome shotgun (WGS) entry which is preliminary data.</text>
</comment>
<dbReference type="PANTHER" id="PTHR43420">
    <property type="entry name" value="ACETYLTRANSFERASE"/>
    <property type="match status" value="1"/>
</dbReference>
<sequence>MIRKRLPTSDDAMIHRMVIEQLVPYSRLYEAGQSVTFSEIRSRLNRNKTYVAARGFRKPYGFITFVRKSSVLFVDMLAIDEREQGKGLGHELMKTAEDYGRKERCKSVELFVDDSNPRAIHFYTKRGYAVETYIPELYCYKMSKRITR</sequence>
<evidence type="ECO:0000259" key="3">
    <source>
        <dbReference type="PROSITE" id="PS51186"/>
    </source>
</evidence>
<dbReference type="Proteomes" id="UP000276128">
    <property type="component" value="Unassembled WGS sequence"/>
</dbReference>
<keyword evidence="5" id="KW-1185">Reference proteome</keyword>
<dbReference type="OrthoDB" id="2638380at2"/>
<dbReference type="GO" id="GO:0016747">
    <property type="term" value="F:acyltransferase activity, transferring groups other than amino-acyl groups"/>
    <property type="evidence" value="ECO:0007669"/>
    <property type="project" value="InterPro"/>
</dbReference>
<dbReference type="EMBL" id="RXHU01000011">
    <property type="protein sequence ID" value="RTE11302.1"/>
    <property type="molecule type" value="Genomic_DNA"/>
</dbReference>
<keyword evidence="2" id="KW-0012">Acyltransferase</keyword>
<dbReference type="Pfam" id="PF00583">
    <property type="entry name" value="Acetyltransf_1"/>
    <property type="match status" value="1"/>
</dbReference>
<dbReference type="PROSITE" id="PS51186">
    <property type="entry name" value="GNAT"/>
    <property type="match status" value="1"/>
</dbReference>
<protein>
    <submittedName>
        <fullName evidence="4">GNAT family N-acetyltransferase</fullName>
    </submittedName>
</protein>
<evidence type="ECO:0000313" key="5">
    <source>
        <dbReference type="Proteomes" id="UP000276128"/>
    </source>
</evidence>
<feature type="domain" description="N-acetyltransferase" evidence="3">
    <location>
        <begin position="1"/>
        <end position="147"/>
    </location>
</feature>
<dbReference type="InterPro" id="IPR000182">
    <property type="entry name" value="GNAT_dom"/>
</dbReference>
<dbReference type="CDD" id="cd04301">
    <property type="entry name" value="NAT_SF"/>
    <property type="match status" value="1"/>
</dbReference>